<name>A0A151NWY3_ALLMI</name>
<sequence length="107" mass="11784">MLSVLWKQEETRPCIQVIKTLLWKKRLLGSYLCCQISLLLPPMPPQLLLLQPLLLPALPEPLVLDWVPSCHPHSPVLCRRFATWCLLLLSPGSLLSSGSAAGGCTCA</sequence>
<accession>A0A151NWY3</accession>
<evidence type="ECO:0000313" key="2">
    <source>
        <dbReference type="Proteomes" id="UP000050525"/>
    </source>
</evidence>
<dbReference type="Proteomes" id="UP000050525">
    <property type="component" value="Unassembled WGS sequence"/>
</dbReference>
<protein>
    <submittedName>
        <fullName evidence="1">Uncharacterized protein</fullName>
    </submittedName>
</protein>
<gene>
    <name evidence="1" type="ORF">Y1Q_0006139</name>
</gene>
<proteinExistence type="predicted"/>
<evidence type="ECO:0000313" key="1">
    <source>
        <dbReference type="EMBL" id="KYO41284.1"/>
    </source>
</evidence>
<keyword evidence="2" id="KW-1185">Reference proteome</keyword>
<reference evidence="1 2" key="1">
    <citation type="journal article" date="2012" name="Genome Biol.">
        <title>Sequencing three crocodilian genomes to illuminate the evolution of archosaurs and amniotes.</title>
        <authorList>
            <person name="St John J.A."/>
            <person name="Braun E.L."/>
            <person name="Isberg S.R."/>
            <person name="Miles L.G."/>
            <person name="Chong A.Y."/>
            <person name="Gongora J."/>
            <person name="Dalzell P."/>
            <person name="Moran C."/>
            <person name="Bed'hom B."/>
            <person name="Abzhanov A."/>
            <person name="Burgess S.C."/>
            <person name="Cooksey A.M."/>
            <person name="Castoe T.A."/>
            <person name="Crawford N.G."/>
            <person name="Densmore L.D."/>
            <person name="Drew J.C."/>
            <person name="Edwards S.V."/>
            <person name="Faircloth B.C."/>
            <person name="Fujita M.K."/>
            <person name="Greenwold M.J."/>
            <person name="Hoffmann F.G."/>
            <person name="Howard J.M."/>
            <person name="Iguchi T."/>
            <person name="Janes D.E."/>
            <person name="Khan S.Y."/>
            <person name="Kohno S."/>
            <person name="de Koning A.J."/>
            <person name="Lance S.L."/>
            <person name="McCarthy F.M."/>
            <person name="McCormack J.E."/>
            <person name="Merchant M.E."/>
            <person name="Peterson D.G."/>
            <person name="Pollock D.D."/>
            <person name="Pourmand N."/>
            <person name="Raney B.J."/>
            <person name="Roessler K.A."/>
            <person name="Sanford J.R."/>
            <person name="Sawyer R.H."/>
            <person name="Schmidt C.J."/>
            <person name="Triplett E.W."/>
            <person name="Tuberville T.D."/>
            <person name="Venegas-Anaya M."/>
            <person name="Howard J.T."/>
            <person name="Jarvis E.D."/>
            <person name="Guillette L.J.Jr."/>
            <person name="Glenn T.C."/>
            <person name="Green R.E."/>
            <person name="Ray D.A."/>
        </authorList>
    </citation>
    <scope>NUCLEOTIDE SEQUENCE [LARGE SCALE GENOMIC DNA]</scope>
    <source>
        <strain evidence="1">KSC_2009_1</strain>
    </source>
</reference>
<comment type="caution">
    <text evidence="1">The sequence shown here is derived from an EMBL/GenBank/DDBJ whole genome shotgun (WGS) entry which is preliminary data.</text>
</comment>
<dbReference type="AlphaFoldDB" id="A0A151NWY3"/>
<dbReference type="EMBL" id="AKHW03001628">
    <property type="protein sequence ID" value="KYO41284.1"/>
    <property type="molecule type" value="Genomic_DNA"/>
</dbReference>
<organism evidence="1 2">
    <name type="scientific">Alligator mississippiensis</name>
    <name type="common">American alligator</name>
    <dbReference type="NCBI Taxonomy" id="8496"/>
    <lineage>
        <taxon>Eukaryota</taxon>
        <taxon>Metazoa</taxon>
        <taxon>Chordata</taxon>
        <taxon>Craniata</taxon>
        <taxon>Vertebrata</taxon>
        <taxon>Euteleostomi</taxon>
        <taxon>Archelosauria</taxon>
        <taxon>Archosauria</taxon>
        <taxon>Crocodylia</taxon>
        <taxon>Alligatoridae</taxon>
        <taxon>Alligatorinae</taxon>
        <taxon>Alligator</taxon>
    </lineage>
</organism>